<evidence type="ECO:0000313" key="2">
    <source>
        <dbReference type="EMBL" id="RTZ07870.1"/>
    </source>
</evidence>
<evidence type="ECO:0000256" key="1">
    <source>
        <dbReference type="SAM" id="SignalP"/>
    </source>
</evidence>
<feature type="signal peptide" evidence="1">
    <location>
        <begin position="1"/>
        <end position="19"/>
    </location>
</feature>
<dbReference type="SUPFAM" id="SSF160574">
    <property type="entry name" value="BT0923-like"/>
    <property type="match status" value="1"/>
</dbReference>
<dbReference type="RefSeq" id="WP_126451975.1">
    <property type="nucleotide sequence ID" value="NZ_RYDJ01000001.1"/>
</dbReference>
<reference evidence="2 3" key="1">
    <citation type="submission" date="2018-12" db="EMBL/GenBank/DDBJ databases">
        <title>Flavobacterium sp. nov., isolated from glacier ice.</title>
        <authorList>
            <person name="Liu Q."/>
            <person name="Xin Y.-H."/>
        </authorList>
    </citation>
    <scope>NUCLEOTIDE SEQUENCE [LARGE SCALE GENOMIC DNA]</scope>
    <source>
        <strain evidence="2 3">RB1N8</strain>
    </source>
</reference>
<keyword evidence="3" id="KW-1185">Reference proteome</keyword>
<organism evidence="2 3">
    <name type="scientific">Flavobacterium bomense</name>
    <dbReference type="NCBI Taxonomy" id="2497483"/>
    <lineage>
        <taxon>Bacteria</taxon>
        <taxon>Pseudomonadati</taxon>
        <taxon>Bacteroidota</taxon>
        <taxon>Flavobacteriia</taxon>
        <taxon>Flavobacteriales</taxon>
        <taxon>Flavobacteriaceae</taxon>
        <taxon>Flavobacterium</taxon>
    </lineage>
</organism>
<keyword evidence="1" id="KW-0732">Signal</keyword>
<sequence>MKKLILSAAIILGSMSAFATILPVQNPQNQSVLLQEEYTEVQAEAVPQAIKTAMEKAYPGAILGKAYINKNKEYKLEITVGDQNATVYADAEGNWINK</sequence>
<dbReference type="EMBL" id="RYDJ01000001">
    <property type="protein sequence ID" value="RTZ07870.1"/>
    <property type="molecule type" value="Genomic_DNA"/>
</dbReference>
<accession>A0A3S0PKK5</accession>
<protein>
    <recommendedName>
        <fullName evidence="4">Beta-lactamase-inhibitor-like PepSY-like domain-containing protein</fullName>
    </recommendedName>
</protein>
<gene>
    <name evidence="2" type="ORF">EKL98_00710</name>
</gene>
<proteinExistence type="predicted"/>
<feature type="chain" id="PRO_5018662316" description="Beta-lactamase-inhibitor-like PepSY-like domain-containing protein" evidence="1">
    <location>
        <begin position="20"/>
        <end position="98"/>
    </location>
</feature>
<evidence type="ECO:0008006" key="4">
    <source>
        <dbReference type="Google" id="ProtNLM"/>
    </source>
</evidence>
<name>A0A3S0PKK5_9FLAO</name>
<dbReference type="AlphaFoldDB" id="A0A3S0PKK5"/>
<dbReference type="Proteomes" id="UP000280825">
    <property type="component" value="Unassembled WGS sequence"/>
</dbReference>
<evidence type="ECO:0000313" key="3">
    <source>
        <dbReference type="Proteomes" id="UP000280825"/>
    </source>
</evidence>
<comment type="caution">
    <text evidence="2">The sequence shown here is derived from an EMBL/GenBank/DDBJ whole genome shotgun (WGS) entry which is preliminary data.</text>
</comment>